<dbReference type="InterPro" id="IPR017853">
    <property type="entry name" value="GH"/>
</dbReference>
<feature type="domain" description="Glycosyl hydrolase family 30 beta sandwich" evidence="6">
    <location>
        <begin position="456"/>
        <end position="516"/>
    </location>
</feature>
<keyword evidence="4" id="KW-0326">Glycosidase</keyword>
<evidence type="ECO:0000259" key="6">
    <source>
        <dbReference type="Pfam" id="PF17189"/>
    </source>
</evidence>
<reference evidence="7 8" key="1">
    <citation type="submission" date="2019-03" db="EMBL/GenBank/DDBJ databases">
        <title>Genomic Encyclopedia of Archaeal and Bacterial Type Strains, Phase II (KMG-II): from individual species to whole genera.</title>
        <authorList>
            <person name="Goeker M."/>
        </authorList>
    </citation>
    <scope>NUCLEOTIDE SEQUENCE [LARGE SCALE GENOMIC DNA]</scope>
    <source>
        <strain evidence="7 8">DSM 19034</strain>
    </source>
</reference>
<keyword evidence="2" id="KW-0732">Signal</keyword>
<comment type="similarity">
    <text evidence="1 4">Belongs to the glycosyl hydrolase 30 family.</text>
</comment>
<dbReference type="AlphaFoldDB" id="A0A4R6IHF1"/>
<evidence type="ECO:0000313" key="8">
    <source>
        <dbReference type="Proteomes" id="UP000295499"/>
    </source>
</evidence>
<evidence type="ECO:0000259" key="5">
    <source>
        <dbReference type="Pfam" id="PF02055"/>
    </source>
</evidence>
<keyword evidence="8" id="KW-1185">Reference proteome</keyword>
<dbReference type="PRINTS" id="PR00843">
    <property type="entry name" value="GLHYDRLASE30"/>
</dbReference>
<dbReference type="GO" id="GO:0004348">
    <property type="term" value="F:glucosylceramidase activity"/>
    <property type="evidence" value="ECO:0007669"/>
    <property type="project" value="InterPro"/>
</dbReference>
<dbReference type="Gene3D" id="2.60.40.1180">
    <property type="entry name" value="Golgi alpha-mannosidase II"/>
    <property type="match status" value="1"/>
</dbReference>
<accession>A0A4R6IHF1</accession>
<dbReference type="Pfam" id="PF02055">
    <property type="entry name" value="Glyco_hydro_30"/>
    <property type="match status" value="1"/>
</dbReference>
<dbReference type="SUPFAM" id="SSF51445">
    <property type="entry name" value="(Trans)glycosidases"/>
    <property type="match status" value="1"/>
</dbReference>
<proteinExistence type="inferred from homology"/>
<dbReference type="GO" id="GO:0016020">
    <property type="term" value="C:membrane"/>
    <property type="evidence" value="ECO:0007669"/>
    <property type="project" value="GOC"/>
</dbReference>
<feature type="domain" description="Glycosyl hydrolase family 30 TIM-barrel" evidence="5">
    <location>
        <begin position="116"/>
        <end position="453"/>
    </location>
</feature>
<organism evidence="7 8">
    <name type="scientific">Pedobacter duraquae</name>
    <dbReference type="NCBI Taxonomy" id="425511"/>
    <lineage>
        <taxon>Bacteria</taxon>
        <taxon>Pseudomonadati</taxon>
        <taxon>Bacteroidota</taxon>
        <taxon>Sphingobacteriia</taxon>
        <taxon>Sphingobacteriales</taxon>
        <taxon>Sphingobacteriaceae</taxon>
        <taxon>Pedobacter</taxon>
    </lineage>
</organism>
<dbReference type="InterPro" id="IPR001139">
    <property type="entry name" value="Glyco_hydro_30"/>
</dbReference>
<evidence type="ECO:0000256" key="2">
    <source>
        <dbReference type="ARBA" id="ARBA00022729"/>
    </source>
</evidence>
<evidence type="ECO:0000256" key="1">
    <source>
        <dbReference type="ARBA" id="ARBA00005382"/>
    </source>
</evidence>
<gene>
    <name evidence="7" type="ORF">CLV32_2466</name>
</gene>
<dbReference type="PANTHER" id="PTHR11069">
    <property type="entry name" value="GLUCOSYLCERAMIDASE"/>
    <property type="match status" value="1"/>
</dbReference>
<dbReference type="Gene3D" id="3.20.20.80">
    <property type="entry name" value="Glycosidases"/>
    <property type="match status" value="1"/>
</dbReference>
<evidence type="ECO:0000256" key="4">
    <source>
        <dbReference type="RuleBase" id="RU361188"/>
    </source>
</evidence>
<evidence type="ECO:0000313" key="7">
    <source>
        <dbReference type="EMBL" id="TDO21361.1"/>
    </source>
</evidence>
<dbReference type="EMBL" id="SNWM01000003">
    <property type="protein sequence ID" value="TDO21361.1"/>
    <property type="molecule type" value="Genomic_DNA"/>
</dbReference>
<dbReference type="Proteomes" id="UP000295499">
    <property type="component" value="Unassembled WGS sequence"/>
</dbReference>
<evidence type="ECO:0000256" key="3">
    <source>
        <dbReference type="ARBA" id="ARBA00022801"/>
    </source>
</evidence>
<keyword evidence="3 4" id="KW-0378">Hydrolase</keyword>
<dbReference type="InterPro" id="IPR033452">
    <property type="entry name" value="GH30_C"/>
</dbReference>
<sequence>MINDHLLTFILSSQIGRTTNLNANMKPITKFSLFALSLICAAASSSTPVLAQKKKVLPVKSYDAQNRPSKIYTTAEKSDLRLSESGSLVFKPLKQPVETQICIFVDPDKKFQSFLGIGGAITDATAETFAKLPKESQQQFLRAYYDRDKGIGYTLARTTIHSSDFSSGSYTYVKDNDPALKTFNVAHDEQYRIPLIKQAIQAAGGKLPMFVSPWSPPAFMKTNDDMLHGGKLRPEFRQAWADYYVKFIKTYEKMGMPIWGLSVQNEPMATQKWESCIYTAEEERDFVKQYLGPTLHKQGLADKKLITWDHNRDLIYQRASIMLNDPEAAKYVWGVGFHWYETWTGSAQQFENVRMVHEAYPKVNLMLTEACVEKFDMDRINDWALGERYGLSLINDFNSGATAWTDWNMLLDENGGPNHVGNFCFSPIHGDTKTGRLIYTNSYYYLGQFSKFIRPGAKRIAAVSNRDKLITTAFQNTNGQVVVVVMNKSNDKVSHFVWIAGKAAEATALPHSISTYVIN</sequence>
<comment type="caution">
    <text evidence="7">The sequence shown here is derived from an EMBL/GenBank/DDBJ whole genome shotgun (WGS) entry which is preliminary data.</text>
</comment>
<name>A0A4R6IHF1_9SPHI</name>
<dbReference type="PANTHER" id="PTHR11069:SF23">
    <property type="entry name" value="LYSOSOMAL ACID GLUCOSYLCERAMIDASE"/>
    <property type="match status" value="1"/>
</dbReference>
<dbReference type="InterPro" id="IPR033453">
    <property type="entry name" value="Glyco_hydro_30_TIM-barrel"/>
</dbReference>
<dbReference type="Pfam" id="PF17189">
    <property type="entry name" value="Glyco_hydro_30C"/>
    <property type="match status" value="1"/>
</dbReference>
<protein>
    <submittedName>
        <fullName evidence="7">Glucosylceramidase</fullName>
    </submittedName>
</protein>
<dbReference type="InterPro" id="IPR013780">
    <property type="entry name" value="Glyco_hydro_b"/>
</dbReference>
<dbReference type="GO" id="GO:0006680">
    <property type="term" value="P:glucosylceramide catabolic process"/>
    <property type="evidence" value="ECO:0007669"/>
    <property type="project" value="TreeGrafter"/>
</dbReference>